<protein>
    <submittedName>
        <fullName evidence="8">Leucine dehydrogenase</fullName>
    </submittedName>
</protein>
<dbReference type="GO" id="GO:0000166">
    <property type="term" value="F:nucleotide binding"/>
    <property type="evidence" value="ECO:0007669"/>
    <property type="project" value="UniProtKB-KW"/>
</dbReference>
<proteinExistence type="inferred from homology"/>
<dbReference type="RefSeq" id="WP_205967326.1">
    <property type="nucleotide sequence ID" value="NZ_BMGZ01000001.1"/>
</dbReference>
<dbReference type="GO" id="GO:0006520">
    <property type="term" value="P:amino acid metabolic process"/>
    <property type="evidence" value="ECO:0007669"/>
    <property type="project" value="InterPro"/>
</dbReference>
<dbReference type="InterPro" id="IPR046346">
    <property type="entry name" value="Aminoacid_DH-like_N_sf"/>
</dbReference>
<dbReference type="PANTHER" id="PTHR42722:SF1">
    <property type="entry name" value="VALINE DEHYDROGENASE"/>
    <property type="match status" value="1"/>
</dbReference>
<feature type="domain" description="Glutamate/phenylalanine/leucine/valine/L-tryptophan dehydrogenase C-terminal" evidence="7">
    <location>
        <begin position="163"/>
        <end position="366"/>
    </location>
</feature>
<comment type="similarity">
    <text evidence="1 6">Belongs to the Glu/Leu/Phe/Val dehydrogenases family.</text>
</comment>
<dbReference type="CDD" id="cd01075">
    <property type="entry name" value="NAD_bind_Leu_Phe_Val_DH"/>
    <property type="match status" value="1"/>
</dbReference>
<dbReference type="InterPro" id="IPR016211">
    <property type="entry name" value="Glu/Phe/Leu/Val/Trp_DH_bac/arc"/>
</dbReference>
<evidence type="ECO:0000256" key="5">
    <source>
        <dbReference type="PIRSR" id="PIRSR000188-2"/>
    </source>
</evidence>
<reference evidence="8" key="2">
    <citation type="submission" date="2020-09" db="EMBL/GenBank/DDBJ databases">
        <authorList>
            <person name="Sun Q."/>
            <person name="Zhou Y."/>
        </authorList>
    </citation>
    <scope>NUCLEOTIDE SEQUENCE</scope>
    <source>
        <strain evidence="8">CGMCC 1.14984</strain>
    </source>
</reference>
<gene>
    <name evidence="8" type="ORF">GCM10011355_01700</name>
</gene>
<dbReference type="SMART" id="SM00839">
    <property type="entry name" value="ELFV_dehydrog"/>
    <property type="match status" value="1"/>
</dbReference>
<dbReference type="PRINTS" id="PR00082">
    <property type="entry name" value="GLFDHDRGNASE"/>
</dbReference>
<organism evidence="8 9">
    <name type="scientific">Aquisalinus luteolus</name>
    <dbReference type="NCBI Taxonomy" id="1566827"/>
    <lineage>
        <taxon>Bacteria</taxon>
        <taxon>Pseudomonadati</taxon>
        <taxon>Pseudomonadota</taxon>
        <taxon>Alphaproteobacteria</taxon>
        <taxon>Parvularculales</taxon>
        <taxon>Parvularculaceae</taxon>
        <taxon>Aquisalinus</taxon>
    </lineage>
</organism>
<dbReference type="Pfam" id="PF02812">
    <property type="entry name" value="ELFV_dehydrog_N"/>
    <property type="match status" value="1"/>
</dbReference>
<dbReference type="SUPFAM" id="SSF53223">
    <property type="entry name" value="Aminoacid dehydrogenase-like, N-terminal domain"/>
    <property type="match status" value="1"/>
</dbReference>
<keyword evidence="3 5" id="KW-0520">NAD</keyword>
<dbReference type="PIRSF" id="PIRSF000188">
    <property type="entry name" value="Phe_leu_dh"/>
    <property type="match status" value="1"/>
</dbReference>
<dbReference type="InterPro" id="IPR036291">
    <property type="entry name" value="NAD(P)-bd_dom_sf"/>
</dbReference>
<accession>A0A8J3A3X3</accession>
<reference evidence="8" key="1">
    <citation type="journal article" date="2014" name="Int. J. Syst. Evol. Microbiol.">
        <title>Complete genome sequence of Corynebacterium casei LMG S-19264T (=DSM 44701T), isolated from a smear-ripened cheese.</title>
        <authorList>
            <consortium name="US DOE Joint Genome Institute (JGI-PGF)"/>
            <person name="Walter F."/>
            <person name="Albersmeier A."/>
            <person name="Kalinowski J."/>
            <person name="Ruckert C."/>
        </authorList>
    </citation>
    <scope>NUCLEOTIDE SEQUENCE</scope>
    <source>
        <strain evidence="8">CGMCC 1.14984</strain>
    </source>
</reference>
<dbReference type="InterPro" id="IPR006096">
    <property type="entry name" value="Glu/Leu/Phe/Val/Trp_DH_C"/>
</dbReference>
<evidence type="ECO:0000256" key="3">
    <source>
        <dbReference type="ARBA" id="ARBA00023027"/>
    </source>
</evidence>
<dbReference type="InterPro" id="IPR006097">
    <property type="entry name" value="Glu/Leu/Phe/Val/Trp_DH_dimer"/>
</dbReference>
<dbReference type="Pfam" id="PF00208">
    <property type="entry name" value="ELFV_dehydrog"/>
    <property type="match status" value="1"/>
</dbReference>
<dbReference type="GO" id="GO:0016639">
    <property type="term" value="F:oxidoreductase activity, acting on the CH-NH2 group of donors, NAD or NADP as acceptor"/>
    <property type="evidence" value="ECO:0007669"/>
    <property type="project" value="InterPro"/>
</dbReference>
<evidence type="ECO:0000256" key="6">
    <source>
        <dbReference type="RuleBase" id="RU004417"/>
    </source>
</evidence>
<dbReference type="Gene3D" id="3.40.50.10860">
    <property type="entry name" value="Leucine Dehydrogenase, chain A, domain 1"/>
    <property type="match status" value="1"/>
</dbReference>
<feature type="binding site" evidence="5">
    <location>
        <begin position="199"/>
        <end position="204"/>
    </location>
    <ligand>
        <name>NAD(+)</name>
        <dbReference type="ChEBI" id="CHEBI:57540"/>
    </ligand>
</feature>
<evidence type="ECO:0000256" key="1">
    <source>
        <dbReference type="ARBA" id="ARBA00006382"/>
    </source>
</evidence>
<dbReference type="SUPFAM" id="SSF51735">
    <property type="entry name" value="NAD(P)-binding Rossmann-fold domains"/>
    <property type="match status" value="1"/>
</dbReference>
<evidence type="ECO:0000256" key="2">
    <source>
        <dbReference type="ARBA" id="ARBA00023002"/>
    </source>
</evidence>
<name>A0A8J3A3X3_9PROT</name>
<dbReference type="Gene3D" id="3.40.50.720">
    <property type="entry name" value="NAD(P)-binding Rossmann-like Domain"/>
    <property type="match status" value="1"/>
</dbReference>
<evidence type="ECO:0000256" key="4">
    <source>
        <dbReference type="PIRSR" id="PIRSR000188-1"/>
    </source>
</evidence>
<sequence>MMQHHTVQEPTGVRDGASRLRLHRLEGYDSHERVVRVEDTRSGLRAIIAVHSTALGPAGGGCRLWTYRSQGEAIADVLNLSRGMTYKNALADVGFGGGKAVILGPVPKTRREDVFRSFGRAVNMLGGKYITAEDVGVAVSDMEQVSRETKFVCGLKEKNGIGGDPSLFTARGVLQGMKAAMKVRYQAGSLKGARVAVQGLGSVGAKLCDLLAAEGARLVVADIDEERAARLQARHGASRASLETILLEDVEVVAPCALGGAITGMVAKNMRAKVIAGAANNQLASREVEDILRRRHIAYAPDYVINAGGIIMVAAEYRGQFDPTYVRHEIDRIYQRTEEIVSTALRRDVSTVAVANEMVEQRLARR</sequence>
<dbReference type="PANTHER" id="PTHR42722">
    <property type="entry name" value="LEUCINE DEHYDROGENASE"/>
    <property type="match status" value="1"/>
</dbReference>
<dbReference type="Proteomes" id="UP000621856">
    <property type="component" value="Unassembled WGS sequence"/>
</dbReference>
<feature type="active site" description="Proton donor/acceptor" evidence="4">
    <location>
        <position position="99"/>
    </location>
</feature>
<keyword evidence="2 6" id="KW-0560">Oxidoreductase</keyword>
<keyword evidence="5" id="KW-0547">Nucleotide-binding</keyword>
<dbReference type="AlphaFoldDB" id="A0A8J3A3X3"/>
<evidence type="ECO:0000259" key="7">
    <source>
        <dbReference type="SMART" id="SM00839"/>
    </source>
</evidence>
<comment type="caution">
    <text evidence="8">The sequence shown here is derived from an EMBL/GenBank/DDBJ whole genome shotgun (WGS) entry which is preliminary data.</text>
</comment>
<dbReference type="InterPro" id="IPR006095">
    <property type="entry name" value="Glu/Leu/Phe/Val/Trp_DH"/>
</dbReference>
<dbReference type="EMBL" id="BMGZ01000001">
    <property type="protein sequence ID" value="GGH92367.1"/>
    <property type="molecule type" value="Genomic_DNA"/>
</dbReference>
<evidence type="ECO:0000313" key="9">
    <source>
        <dbReference type="Proteomes" id="UP000621856"/>
    </source>
</evidence>
<evidence type="ECO:0000313" key="8">
    <source>
        <dbReference type="EMBL" id="GGH92367.1"/>
    </source>
</evidence>